<dbReference type="InterPro" id="IPR036259">
    <property type="entry name" value="MFS_trans_sf"/>
</dbReference>
<reference evidence="7 8" key="1">
    <citation type="journal article" date="2019" name="Nat. Microbiol.">
        <title>Mediterranean grassland soil C-N compound turnover is dependent on rainfall and depth, and is mediated by genomically divergent microorganisms.</title>
        <authorList>
            <person name="Diamond S."/>
            <person name="Andeer P.F."/>
            <person name="Li Z."/>
            <person name="Crits-Christoph A."/>
            <person name="Burstein D."/>
            <person name="Anantharaman K."/>
            <person name="Lane K.R."/>
            <person name="Thomas B.C."/>
            <person name="Pan C."/>
            <person name="Northen T.R."/>
            <person name="Banfield J.F."/>
        </authorList>
    </citation>
    <scope>NUCLEOTIDE SEQUENCE [LARGE SCALE GENOMIC DNA]</scope>
    <source>
        <strain evidence="7">NP_3</strain>
    </source>
</reference>
<feature type="transmembrane region" description="Helical" evidence="6">
    <location>
        <begin position="145"/>
        <end position="170"/>
    </location>
</feature>
<feature type="compositionally biased region" description="Basic residues" evidence="5">
    <location>
        <begin position="110"/>
        <end position="121"/>
    </location>
</feature>
<organism evidence="7 8">
    <name type="scientific">Candidatus Segetimicrobium genomatis</name>
    <dbReference type="NCBI Taxonomy" id="2569760"/>
    <lineage>
        <taxon>Bacteria</taxon>
        <taxon>Bacillati</taxon>
        <taxon>Candidatus Sysuimicrobiota</taxon>
        <taxon>Candidatus Sysuimicrobiia</taxon>
        <taxon>Candidatus Sysuimicrobiales</taxon>
        <taxon>Candidatus Segetimicrobiaceae</taxon>
        <taxon>Candidatus Segetimicrobium</taxon>
    </lineage>
</organism>
<evidence type="ECO:0000256" key="1">
    <source>
        <dbReference type="ARBA" id="ARBA00004141"/>
    </source>
</evidence>
<dbReference type="SUPFAM" id="SSF103473">
    <property type="entry name" value="MFS general substrate transporter"/>
    <property type="match status" value="1"/>
</dbReference>
<feature type="transmembrane region" description="Helical" evidence="6">
    <location>
        <begin position="40"/>
        <end position="60"/>
    </location>
</feature>
<dbReference type="EMBL" id="VBAK01000082">
    <property type="protein sequence ID" value="TMI91769.1"/>
    <property type="molecule type" value="Genomic_DNA"/>
</dbReference>
<dbReference type="AlphaFoldDB" id="A0A537K7M1"/>
<evidence type="ECO:0000256" key="4">
    <source>
        <dbReference type="ARBA" id="ARBA00023136"/>
    </source>
</evidence>
<dbReference type="GO" id="GO:0016020">
    <property type="term" value="C:membrane"/>
    <property type="evidence" value="ECO:0007669"/>
    <property type="project" value="UniProtKB-SubCell"/>
</dbReference>
<evidence type="ECO:0000256" key="3">
    <source>
        <dbReference type="ARBA" id="ARBA00022989"/>
    </source>
</evidence>
<comment type="subcellular location">
    <subcellularLocation>
        <location evidence="1">Membrane</location>
        <topology evidence="1">Multi-pass membrane protein</topology>
    </subcellularLocation>
</comment>
<feature type="transmembrane region" description="Helical" evidence="6">
    <location>
        <begin position="72"/>
        <end position="94"/>
    </location>
</feature>
<comment type="caution">
    <text evidence="7">The sequence shown here is derived from an EMBL/GenBank/DDBJ whole genome shotgun (WGS) entry which is preliminary data.</text>
</comment>
<sequence length="274" mass="28760">MLLLWIILFAAFGGIASAVFAVAFLLVSEERSARILPHCVSFATGALLGAALLALLPDAIEGAGTAGAHDIGLALVLGLGIFFVIEKLVLWWHAHSQDEDPGEHHDGHHGDRHHHTPHRHEHLREQASGVLVLVGDSLHNALDGVLIAAAFLGSFSLGLVTTLAVAAHEIPHRVGDFAILVHAGLSRTRALLLNLATGIASVIGAIAAYYGLRHALGLLPYALAFAAAGFLYIAVAGLIPGLHRRADPRTSAMQVILIALGVGVIAWAGRLAHR</sequence>
<feature type="transmembrane region" description="Helical" evidence="6">
    <location>
        <begin position="218"/>
        <end position="239"/>
    </location>
</feature>
<feature type="region of interest" description="Disordered" evidence="5">
    <location>
        <begin position="100"/>
        <end position="121"/>
    </location>
</feature>
<accession>A0A537K7M1</accession>
<keyword evidence="4 6" id="KW-0472">Membrane</keyword>
<dbReference type="Pfam" id="PF02535">
    <property type="entry name" value="Zip"/>
    <property type="match status" value="1"/>
</dbReference>
<dbReference type="PANTHER" id="PTHR16950">
    <property type="entry name" value="ZINC TRANSPORTER SLC39A7 HISTIDINE-RICH MEMBRANE PROTEIN KE4"/>
    <property type="match status" value="1"/>
</dbReference>
<keyword evidence="2 6" id="KW-0812">Transmembrane</keyword>
<evidence type="ECO:0000256" key="2">
    <source>
        <dbReference type="ARBA" id="ARBA00022692"/>
    </source>
</evidence>
<evidence type="ECO:0000313" key="8">
    <source>
        <dbReference type="Proteomes" id="UP000318509"/>
    </source>
</evidence>
<feature type="transmembrane region" description="Helical" evidence="6">
    <location>
        <begin position="191"/>
        <end position="212"/>
    </location>
</feature>
<keyword evidence="3 6" id="KW-1133">Transmembrane helix</keyword>
<feature type="transmembrane region" description="Helical" evidence="6">
    <location>
        <begin position="251"/>
        <end position="269"/>
    </location>
</feature>
<evidence type="ECO:0000313" key="7">
    <source>
        <dbReference type="EMBL" id="TMI91769.1"/>
    </source>
</evidence>
<proteinExistence type="predicted"/>
<dbReference type="InterPro" id="IPR003689">
    <property type="entry name" value="ZIP"/>
</dbReference>
<evidence type="ECO:0000256" key="6">
    <source>
        <dbReference type="SAM" id="Phobius"/>
    </source>
</evidence>
<feature type="compositionally biased region" description="Basic and acidic residues" evidence="5">
    <location>
        <begin position="100"/>
        <end position="109"/>
    </location>
</feature>
<protein>
    <submittedName>
        <fullName evidence="7">ZIP family metal transporter</fullName>
    </submittedName>
</protein>
<dbReference type="Proteomes" id="UP000318509">
    <property type="component" value="Unassembled WGS sequence"/>
</dbReference>
<gene>
    <name evidence="7" type="ORF">E6H00_03430</name>
</gene>
<dbReference type="GO" id="GO:0046873">
    <property type="term" value="F:metal ion transmembrane transporter activity"/>
    <property type="evidence" value="ECO:0007669"/>
    <property type="project" value="InterPro"/>
</dbReference>
<evidence type="ECO:0000256" key="5">
    <source>
        <dbReference type="SAM" id="MobiDB-lite"/>
    </source>
</evidence>
<dbReference type="PANTHER" id="PTHR16950:SF16">
    <property type="entry name" value="ZINC TRANSPORTER ZIP13"/>
    <property type="match status" value="1"/>
</dbReference>
<name>A0A537K7M1_9BACT</name>